<proteinExistence type="predicted"/>
<dbReference type="InterPro" id="IPR004386">
    <property type="entry name" value="Toxin_YafQ-like"/>
</dbReference>
<dbReference type="SUPFAM" id="SSF143011">
    <property type="entry name" value="RelE-like"/>
    <property type="match status" value="1"/>
</dbReference>
<dbReference type="GO" id="GO:0006415">
    <property type="term" value="P:translational termination"/>
    <property type="evidence" value="ECO:0007669"/>
    <property type="project" value="TreeGrafter"/>
</dbReference>
<keyword evidence="1" id="KW-1277">Toxin-antitoxin system</keyword>
<dbReference type="InterPro" id="IPR035093">
    <property type="entry name" value="RelE/ParE_toxin_dom_sf"/>
</dbReference>
<sequence>TGEWNGCRELHLKSDCLLIYRLTSGCLELVRIGSHAELFE</sequence>
<dbReference type="NCBIfam" id="TIGR02385">
    <property type="entry name" value="RelE_StbE"/>
    <property type="match status" value="1"/>
</dbReference>
<dbReference type="PANTHER" id="PTHR40588:SF1">
    <property type="entry name" value="MRNA INTERFERASE TOXIN YAFQ"/>
    <property type="match status" value="1"/>
</dbReference>
<gene>
    <name evidence="2" type="ORF">MNBD_NITROSPINAE04-891</name>
</gene>
<evidence type="ECO:0008006" key="3">
    <source>
        <dbReference type="Google" id="ProtNLM"/>
    </source>
</evidence>
<dbReference type="Gene3D" id="3.30.2310.20">
    <property type="entry name" value="RelE-like"/>
    <property type="match status" value="1"/>
</dbReference>
<evidence type="ECO:0000313" key="2">
    <source>
        <dbReference type="EMBL" id="VAX25907.1"/>
    </source>
</evidence>
<dbReference type="AlphaFoldDB" id="A0A3B1DB63"/>
<dbReference type="InterPro" id="IPR007712">
    <property type="entry name" value="RelE/ParE_toxin"/>
</dbReference>
<dbReference type="PANTHER" id="PTHR40588">
    <property type="entry name" value="MRNA INTERFERASE TOXIN YAFQ"/>
    <property type="match status" value="1"/>
</dbReference>
<evidence type="ECO:0000256" key="1">
    <source>
        <dbReference type="ARBA" id="ARBA00022649"/>
    </source>
</evidence>
<feature type="non-terminal residue" evidence="2">
    <location>
        <position position="1"/>
    </location>
</feature>
<name>A0A3B1DB63_9ZZZZ</name>
<dbReference type="EMBL" id="UOGA01000317">
    <property type="protein sequence ID" value="VAX25907.1"/>
    <property type="molecule type" value="Genomic_DNA"/>
</dbReference>
<protein>
    <recommendedName>
        <fullName evidence="3">mRNA interferase YafQ</fullName>
    </recommendedName>
</protein>
<accession>A0A3B1DB63</accession>
<dbReference type="GO" id="GO:0004521">
    <property type="term" value="F:RNA endonuclease activity"/>
    <property type="evidence" value="ECO:0007669"/>
    <property type="project" value="TreeGrafter"/>
</dbReference>
<organism evidence="2">
    <name type="scientific">hydrothermal vent metagenome</name>
    <dbReference type="NCBI Taxonomy" id="652676"/>
    <lineage>
        <taxon>unclassified sequences</taxon>
        <taxon>metagenomes</taxon>
        <taxon>ecological metagenomes</taxon>
    </lineage>
</organism>
<dbReference type="Pfam" id="PF15738">
    <property type="entry name" value="YafQ_toxin"/>
    <property type="match status" value="1"/>
</dbReference>
<reference evidence="2" key="1">
    <citation type="submission" date="2018-06" db="EMBL/GenBank/DDBJ databases">
        <authorList>
            <person name="Zhirakovskaya E."/>
        </authorList>
    </citation>
    <scope>NUCLEOTIDE SEQUENCE</scope>
</reference>
<dbReference type="GO" id="GO:0006402">
    <property type="term" value="P:mRNA catabolic process"/>
    <property type="evidence" value="ECO:0007669"/>
    <property type="project" value="TreeGrafter"/>
</dbReference>